<protein>
    <submittedName>
        <fullName evidence="1">Phosphonate C-P lyase system protein PhnH</fullName>
    </submittedName>
</protein>
<dbReference type="EMBL" id="QJUM01000006">
    <property type="protein sequence ID" value="TBV07898.1"/>
    <property type="molecule type" value="Genomic_DNA"/>
</dbReference>
<keyword evidence="3" id="KW-1185">Reference proteome</keyword>
<dbReference type="SUPFAM" id="SSF159709">
    <property type="entry name" value="PhnH-like"/>
    <property type="match status" value="1"/>
</dbReference>
<dbReference type="AlphaFoldDB" id="A0A4Q9R4L9"/>
<evidence type="ECO:0000313" key="2">
    <source>
        <dbReference type="EMBL" id="TBV07898.1"/>
    </source>
</evidence>
<sequence length="203" mass="22061">MNGVHASQWLQPAFNDPVLDAQASFRAALRALAEPGLVQRLDRALALESLQPATYALCLAFLDGDTPLWLAPRFDTPGIRANLAFHCGCPIVVEREAALFALLDAEESHDLSAFDNGSERYPDQSCTLLIQLDALDGGLPLRWRGPGIKDVRRVELPLGAAFWQQRLARSAFPRGLDAFFAAGQQVIGLPRSTRVLASAEEAA</sequence>
<proteinExistence type="predicted"/>
<dbReference type="GO" id="GO:0016829">
    <property type="term" value="F:lyase activity"/>
    <property type="evidence" value="ECO:0007669"/>
    <property type="project" value="UniProtKB-KW"/>
</dbReference>
<evidence type="ECO:0000313" key="1">
    <source>
        <dbReference type="EMBL" id="TBU93940.1"/>
    </source>
</evidence>
<dbReference type="InterPro" id="IPR008772">
    <property type="entry name" value="Phosphonate_metab_PhnH"/>
</dbReference>
<evidence type="ECO:0000313" key="3">
    <source>
        <dbReference type="Proteomes" id="UP000291334"/>
    </source>
</evidence>
<dbReference type="EMBL" id="QJUL01000011">
    <property type="protein sequence ID" value="TBU93940.1"/>
    <property type="molecule type" value="Genomic_DNA"/>
</dbReference>
<organism evidence="1 4">
    <name type="scientific">Phytopseudomonas dryadis</name>
    <dbReference type="NCBI Taxonomy" id="2487520"/>
    <lineage>
        <taxon>Bacteria</taxon>
        <taxon>Pseudomonadati</taxon>
        <taxon>Pseudomonadota</taxon>
        <taxon>Gammaproteobacteria</taxon>
        <taxon>Pseudomonadales</taxon>
        <taxon>Pseudomonadaceae</taxon>
        <taxon>Phytopseudomonas</taxon>
    </lineage>
</organism>
<dbReference type="Proteomes" id="UP000293172">
    <property type="component" value="Unassembled WGS sequence"/>
</dbReference>
<name>A0A4Q9R4L9_9GAMM</name>
<dbReference type="NCBIfam" id="TIGR03292">
    <property type="entry name" value="PhnH_redo"/>
    <property type="match status" value="1"/>
</dbReference>
<dbReference type="PIRSF" id="PIRSF020680">
    <property type="entry name" value="PhnH"/>
    <property type="match status" value="1"/>
</dbReference>
<dbReference type="InterPro" id="IPR038058">
    <property type="entry name" value="PhnH-like_sp"/>
</dbReference>
<dbReference type="RefSeq" id="WP_131173982.1">
    <property type="nucleotide sequence ID" value="NZ_QJUL01000011.1"/>
</dbReference>
<comment type="caution">
    <text evidence="1">The sequence shown here is derived from an EMBL/GenBank/DDBJ whole genome shotgun (WGS) entry which is preliminary data.</text>
</comment>
<gene>
    <name evidence="2" type="ORF">DNK34_06920</name>
    <name evidence="1" type="ORF">DNK44_09695</name>
</gene>
<dbReference type="GO" id="GO:0019634">
    <property type="term" value="P:organic phosphonate metabolic process"/>
    <property type="evidence" value="ECO:0007669"/>
    <property type="project" value="InterPro"/>
</dbReference>
<evidence type="ECO:0000313" key="4">
    <source>
        <dbReference type="Proteomes" id="UP000293172"/>
    </source>
</evidence>
<keyword evidence="1" id="KW-0456">Lyase</keyword>
<dbReference type="Gene3D" id="3.40.50.11310">
    <property type="entry name" value="Bacterial phosphonate metabolism protein PhnH"/>
    <property type="match status" value="1"/>
</dbReference>
<dbReference type="Proteomes" id="UP000291334">
    <property type="component" value="Unassembled WGS sequence"/>
</dbReference>
<dbReference type="Pfam" id="PF05845">
    <property type="entry name" value="PhnH"/>
    <property type="match status" value="1"/>
</dbReference>
<reference evidence="3 4" key="1">
    <citation type="submission" date="2018-06" db="EMBL/GenBank/DDBJ databases">
        <title>Three novel Pseudomonas species isolated from symptomatic oak.</title>
        <authorList>
            <person name="Bueno-Gonzalez V."/>
            <person name="Brady C."/>
        </authorList>
    </citation>
    <scope>NUCLEOTIDE SEQUENCE [LARGE SCALE GENOMIC DNA]</scope>
    <source>
        <strain evidence="2 3">P26B</strain>
        <strain evidence="1 4">P6B</strain>
    </source>
</reference>
<dbReference type="OrthoDB" id="9814509at2"/>
<accession>A0A4Q9R4L9</accession>